<evidence type="ECO:0000256" key="1">
    <source>
        <dbReference type="SAM" id="MobiDB-lite"/>
    </source>
</evidence>
<sequence length="283" mass="30142">MHSLRRLTCTALLLFLGLRVKGDDDNLLRNPTFQTSGDNTVPDNWSLRETEKDVGDGGTSGLGGTTTKAMVLKSIDPNTPSVFFQSVPTLSSIDYRLTFDAFCSDSDKGQQNLTVSFGTGTWSVQPPGQWQFYTFSARGKGSDDVVKFSGVDTSGGGVYMYNLALVSLGADNSPSATSSATPSSAQTSMPGGGPSVIPAPAGSDSSSLSKGALIATILSPIFTILGAMLTWWKWEDVRSCCGCRSRRRRAQTPAPRATYLADDAKIWTDSVEELPLVSHKSTS</sequence>
<protein>
    <submittedName>
        <fullName evidence="3">Uncharacterized protein</fullName>
    </submittedName>
</protein>
<organism evidence="3 4">
    <name type="scientific">Mycena albidolilacea</name>
    <dbReference type="NCBI Taxonomy" id="1033008"/>
    <lineage>
        <taxon>Eukaryota</taxon>
        <taxon>Fungi</taxon>
        <taxon>Dikarya</taxon>
        <taxon>Basidiomycota</taxon>
        <taxon>Agaricomycotina</taxon>
        <taxon>Agaricomycetes</taxon>
        <taxon>Agaricomycetidae</taxon>
        <taxon>Agaricales</taxon>
        <taxon>Marasmiineae</taxon>
        <taxon>Mycenaceae</taxon>
        <taxon>Mycena</taxon>
    </lineage>
</organism>
<proteinExistence type="predicted"/>
<feature type="region of interest" description="Disordered" evidence="1">
    <location>
        <begin position="175"/>
        <end position="203"/>
    </location>
</feature>
<keyword evidence="2" id="KW-0732">Signal</keyword>
<gene>
    <name evidence="3" type="ORF">DFH08DRAFT_799388</name>
</gene>
<name>A0AAD7F2Z1_9AGAR</name>
<feature type="region of interest" description="Disordered" evidence="1">
    <location>
        <begin position="31"/>
        <end position="62"/>
    </location>
</feature>
<evidence type="ECO:0000256" key="2">
    <source>
        <dbReference type="SAM" id="SignalP"/>
    </source>
</evidence>
<dbReference type="AlphaFoldDB" id="A0AAD7F2Z1"/>
<evidence type="ECO:0000313" key="3">
    <source>
        <dbReference type="EMBL" id="KAJ7362339.1"/>
    </source>
</evidence>
<feature type="compositionally biased region" description="Low complexity" evidence="1">
    <location>
        <begin position="175"/>
        <end position="189"/>
    </location>
</feature>
<feature type="compositionally biased region" description="Basic and acidic residues" evidence="1">
    <location>
        <begin position="46"/>
        <end position="55"/>
    </location>
</feature>
<comment type="caution">
    <text evidence="3">The sequence shown here is derived from an EMBL/GenBank/DDBJ whole genome shotgun (WGS) entry which is preliminary data.</text>
</comment>
<feature type="chain" id="PRO_5041903393" evidence="2">
    <location>
        <begin position="23"/>
        <end position="283"/>
    </location>
</feature>
<feature type="compositionally biased region" description="Polar residues" evidence="1">
    <location>
        <begin position="31"/>
        <end position="43"/>
    </location>
</feature>
<evidence type="ECO:0000313" key="4">
    <source>
        <dbReference type="Proteomes" id="UP001218218"/>
    </source>
</evidence>
<keyword evidence="4" id="KW-1185">Reference proteome</keyword>
<dbReference type="Proteomes" id="UP001218218">
    <property type="component" value="Unassembled WGS sequence"/>
</dbReference>
<reference evidence="3" key="1">
    <citation type="submission" date="2023-03" db="EMBL/GenBank/DDBJ databases">
        <title>Massive genome expansion in bonnet fungi (Mycena s.s.) driven by repeated elements and novel gene families across ecological guilds.</title>
        <authorList>
            <consortium name="Lawrence Berkeley National Laboratory"/>
            <person name="Harder C.B."/>
            <person name="Miyauchi S."/>
            <person name="Viragh M."/>
            <person name="Kuo A."/>
            <person name="Thoen E."/>
            <person name="Andreopoulos B."/>
            <person name="Lu D."/>
            <person name="Skrede I."/>
            <person name="Drula E."/>
            <person name="Henrissat B."/>
            <person name="Morin E."/>
            <person name="Kohler A."/>
            <person name="Barry K."/>
            <person name="LaButti K."/>
            <person name="Morin E."/>
            <person name="Salamov A."/>
            <person name="Lipzen A."/>
            <person name="Mereny Z."/>
            <person name="Hegedus B."/>
            <person name="Baldrian P."/>
            <person name="Stursova M."/>
            <person name="Weitz H."/>
            <person name="Taylor A."/>
            <person name="Grigoriev I.V."/>
            <person name="Nagy L.G."/>
            <person name="Martin F."/>
            <person name="Kauserud H."/>
        </authorList>
    </citation>
    <scope>NUCLEOTIDE SEQUENCE</scope>
    <source>
        <strain evidence="3">CBHHK002</strain>
    </source>
</reference>
<accession>A0AAD7F2Z1</accession>
<dbReference type="EMBL" id="JARIHO010000004">
    <property type="protein sequence ID" value="KAJ7362339.1"/>
    <property type="molecule type" value="Genomic_DNA"/>
</dbReference>
<feature type="signal peptide" evidence="2">
    <location>
        <begin position="1"/>
        <end position="22"/>
    </location>
</feature>